<keyword evidence="3" id="KW-0804">Transcription</keyword>
<keyword evidence="2" id="KW-0238">DNA-binding</keyword>
<evidence type="ECO:0000313" key="5">
    <source>
        <dbReference type="EMBL" id="MDO6963375.1"/>
    </source>
</evidence>
<accession>A0ABT8YI55</accession>
<keyword evidence="6" id="KW-1185">Reference proteome</keyword>
<dbReference type="EMBL" id="JAUOZU010000005">
    <property type="protein sequence ID" value="MDO6963375.1"/>
    <property type="molecule type" value="Genomic_DNA"/>
</dbReference>
<evidence type="ECO:0000256" key="1">
    <source>
        <dbReference type="ARBA" id="ARBA00023015"/>
    </source>
</evidence>
<evidence type="ECO:0000256" key="2">
    <source>
        <dbReference type="ARBA" id="ARBA00023125"/>
    </source>
</evidence>
<comment type="caution">
    <text evidence="5">The sequence shown here is derived from an EMBL/GenBank/DDBJ whole genome shotgun (WGS) entry which is preliminary data.</text>
</comment>
<dbReference type="CDD" id="cd07377">
    <property type="entry name" value="WHTH_GntR"/>
    <property type="match status" value="1"/>
</dbReference>
<evidence type="ECO:0000256" key="3">
    <source>
        <dbReference type="ARBA" id="ARBA00023163"/>
    </source>
</evidence>
<reference evidence="5" key="2">
    <citation type="submission" date="2023-07" db="EMBL/GenBank/DDBJ databases">
        <authorList>
            <person name="Shen H."/>
        </authorList>
    </citation>
    <scope>NUCLEOTIDE SEQUENCE</scope>
    <source>
        <strain evidence="5">TNR-22</strain>
    </source>
</reference>
<dbReference type="PROSITE" id="PS50949">
    <property type="entry name" value="HTH_GNTR"/>
    <property type="match status" value="1"/>
</dbReference>
<dbReference type="InterPro" id="IPR036388">
    <property type="entry name" value="WH-like_DNA-bd_sf"/>
</dbReference>
<dbReference type="InterPro" id="IPR000524">
    <property type="entry name" value="Tscrpt_reg_HTH_GntR"/>
</dbReference>
<dbReference type="SMART" id="SM00345">
    <property type="entry name" value="HTH_GNTR"/>
    <property type="match status" value="1"/>
</dbReference>
<dbReference type="SUPFAM" id="SSF46785">
    <property type="entry name" value="Winged helix' DNA-binding domain"/>
    <property type="match status" value="1"/>
</dbReference>
<dbReference type="InterPro" id="IPR028978">
    <property type="entry name" value="Chorismate_lyase_/UTRA_dom_sf"/>
</dbReference>
<evidence type="ECO:0000259" key="4">
    <source>
        <dbReference type="PROSITE" id="PS50949"/>
    </source>
</evidence>
<evidence type="ECO:0000313" key="6">
    <source>
        <dbReference type="Proteomes" id="UP001174932"/>
    </source>
</evidence>
<dbReference type="SMART" id="SM00866">
    <property type="entry name" value="UTRA"/>
    <property type="match status" value="1"/>
</dbReference>
<dbReference type="PANTHER" id="PTHR44846:SF1">
    <property type="entry name" value="MANNOSYL-D-GLYCERATE TRANSPORT_METABOLISM SYSTEM REPRESSOR MNGR-RELATED"/>
    <property type="match status" value="1"/>
</dbReference>
<dbReference type="SUPFAM" id="SSF64288">
    <property type="entry name" value="Chorismate lyase-like"/>
    <property type="match status" value="1"/>
</dbReference>
<feature type="domain" description="HTH gntR-type" evidence="4">
    <location>
        <begin position="6"/>
        <end position="74"/>
    </location>
</feature>
<sequence length="246" mass="27011">MTDQDAPLYLQIATRLKDDIQSGRLKAGEKIASERVLAEDLGVSRMTARQALRHLVNNGLLEARVGQGTFVGANVIDQKLHSLTGFTEEMSNRGRQVSSIVVLSETRQADPQCRAALKLPMNALVQRLVRVRLVDGMPVARETTDIRADKTPGLLDLADFASQSVYQMLRSHFGLLPTTAEQTLAASVASNEIARSLGLTDGAAVLNLTRLTFDQHGQPIEFVRSVYRGDAFVMKVDLVLDERITQ</sequence>
<dbReference type="PRINTS" id="PR00035">
    <property type="entry name" value="HTHGNTR"/>
</dbReference>
<dbReference type="Pfam" id="PF07702">
    <property type="entry name" value="UTRA"/>
    <property type="match status" value="1"/>
</dbReference>
<dbReference type="InterPro" id="IPR011663">
    <property type="entry name" value="UTRA"/>
</dbReference>
<reference evidence="5" key="1">
    <citation type="journal article" date="2015" name="Int. J. Syst. Evol. Microbiol.">
        <title>Rhizobium alvei sp. nov., isolated from a freshwater river.</title>
        <authorList>
            <person name="Sheu S.Y."/>
            <person name="Huang H.W."/>
            <person name="Young C.C."/>
            <person name="Chen W.M."/>
        </authorList>
    </citation>
    <scope>NUCLEOTIDE SEQUENCE</scope>
    <source>
        <strain evidence="5">TNR-22</strain>
    </source>
</reference>
<dbReference type="InterPro" id="IPR050679">
    <property type="entry name" value="Bact_HTH_transcr_reg"/>
</dbReference>
<dbReference type="RefSeq" id="WP_304375286.1">
    <property type="nucleotide sequence ID" value="NZ_JAUOZU010000005.1"/>
</dbReference>
<gene>
    <name evidence="5" type="ORF">Q4481_05355</name>
</gene>
<name>A0ABT8YI55_9HYPH</name>
<organism evidence="5 6">
    <name type="scientific">Rhizobium alvei</name>
    <dbReference type="NCBI Taxonomy" id="1132659"/>
    <lineage>
        <taxon>Bacteria</taxon>
        <taxon>Pseudomonadati</taxon>
        <taxon>Pseudomonadota</taxon>
        <taxon>Alphaproteobacteria</taxon>
        <taxon>Hyphomicrobiales</taxon>
        <taxon>Rhizobiaceae</taxon>
        <taxon>Rhizobium/Agrobacterium group</taxon>
        <taxon>Rhizobium</taxon>
    </lineage>
</organism>
<proteinExistence type="predicted"/>
<dbReference type="Pfam" id="PF00392">
    <property type="entry name" value="GntR"/>
    <property type="match status" value="1"/>
</dbReference>
<dbReference type="Gene3D" id="3.40.1410.10">
    <property type="entry name" value="Chorismate lyase-like"/>
    <property type="match status" value="1"/>
</dbReference>
<dbReference type="PANTHER" id="PTHR44846">
    <property type="entry name" value="MANNOSYL-D-GLYCERATE TRANSPORT/METABOLISM SYSTEM REPRESSOR MNGR-RELATED"/>
    <property type="match status" value="1"/>
</dbReference>
<protein>
    <submittedName>
        <fullName evidence="5">GntR family transcriptional regulator</fullName>
    </submittedName>
</protein>
<keyword evidence="1" id="KW-0805">Transcription regulation</keyword>
<dbReference type="InterPro" id="IPR036390">
    <property type="entry name" value="WH_DNA-bd_sf"/>
</dbReference>
<dbReference type="Gene3D" id="1.10.10.10">
    <property type="entry name" value="Winged helix-like DNA-binding domain superfamily/Winged helix DNA-binding domain"/>
    <property type="match status" value="1"/>
</dbReference>
<dbReference type="Proteomes" id="UP001174932">
    <property type="component" value="Unassembled WGS sequence"/>
</dbReference>